<organism evidence="1 2">
    <name type="scientific">Niallia oryzisoli</name>
    <dbReference type="NCBI Taxonomy" id="1737571"/>
    <lineage>
        <taxon>Bacteria</taxon>
        <taxon>Bacillati</taxon>
        <taxon>Bacillota</taxon>
        <taxon>Bacilli</taxon>
        <taxon>Bacillales</taxon>
        <taxon>Bacillaceae</taxon>
        <taxon>Niallia</taxon>
    </lineage>
</organism>
<protein>
    <submittedName>
        <fullName evidence="1">Uncharacterized protein</fullName>
    </submittedName>
</protein>
<keyword evidence="2" id="KW-1185">Reference proteome</keyword>
<evidence type="ECO:0000313" key="2">
    <source>
        <dbReference type="Proteomes" id="UP001357223"/>
    </source>
</evidence>
<gene>
    <name evidence="1" type="ORF">R4Z09_15325</name>
</gene>
<reference evidence="1 2" key="1">
    <citation type="submission" date="2023-10" db="EMBL/GenBank/DDBJ databases">
        <title>Niallia locisalis sp.nov. isolated from a salt pond sample.</title>
        <authorList>
            <person name="Li X.-J."/>
            <person name="Dong L."/>
        </authorList>
    </citation>
    <scope>NUCLEOTIDE SEQUENCE [LARGE SCALE GENOMIC DNA]</scope>
    <source>
        <strain evidence="1 2">DSM 29761</strain>
    </source>
</reference>
<proteinExistence type="predicted"/>
<dbReference type="Proteomes" id="UP001357223">
    <property type="component" value="Chromosome"/>
</dbReference>
<sequence length="112" mass="13142">MKDYKMELWPVPIKIKRNKEWLNMELESAQTCYFTMENETGGLIVKGELIGESEILYFDDLKFKGIIALLHSIDKQNFISSGKNDLFDQYISEIEETLYGMKKFNKFQGKTI</sequence>
<dbReference type="EMBL" id="CP137640">
    <property type="protein sequence ID" value="WVX84242.1"/>
    <property type="molecule type" value="Genomic_DNA"/>
</dbReference>
<accession>A0ABZ2CKC9</accession>
<dbReference type="RefSeq" id="WP_338453115.1">
    <property type="nucleotide sequence ID" value="NZ_CP137640.1"/>
</dbReference>
<name>A0ABZ2CKC9_9BACI</name>
<evidence type="ECO:0000313" key="1">
    <source>
        <dbReference type="EMBL" id="WVX84242.1"/>
    </source>
</evidence>